<dbReference type="Pfam" id="PF13540">
    <property type="entry name" value="RCC1_2"/>
    <property type="match status" value="1"/>
</dbReference>
<dbReference type="VEuPathDB" id="AmoebaDB:NAEGRDRAFT_70604"/>
<sequence length="232" mass="26340">MTKIEYPNLMEDSIVYNIQYVMGKDYVYLVDKKDGNVGSFSLTTGQLLVNNYSDHRGIRKFIAGPLSSCHVVLTYDGTIFENGKEVVFFSTDPQPNILRAACCGRGSILASSHDLYARGGDNVFFVFSEKFGDYNQNVSSTQFVHIAKFEHEIRDIQCGYFHTVVLLQNNELFACGYNCLNQATWDNSSGEIKQFTKIQYSFGYIERFGCSSRGTWVVSGEYFVLLLLIFLR</sequence>
<dbReference type="EMBL" id="GG738885">
    <property type="protein sequence ID" value="EFC41465.1"/>
    <property type="molecule type" value="Genomic_DNA"/>
</dbReference>
<gene>
    <name evidence="1" type="ORF">NAEGRDRAFT_70604</name>
</gene>
<reference evidence="1 2" key="1">
    <citation type="journal article" date="2010" name="Cell">
        <title>The genome of Naegleria gruberi illuminates early eukaryotic versatility.</title>
        <authorList>
            <person name="Fritz-Laylin L.K."/>
            <person name="Prochnik S.E."/>
            <person name="Ginger M.L."/>
            <person name="Dacks J.B."/>
            <person name="Carpenter M.L."/>
            <person name="Field M.C."/>
            <person name="Kuo A."/>
            <person name="Paredez A."/>
            <person name="Chapman J."/>
            <person name="Pham J."/>
            <person name="Shu S."/>
            <person name="Neupane R."/>
            <person name="Cipriano M."/>
            <person name="Mancuso J."/>
            <person name="Tu H."/>
            <person name="Salamov A."/>
            <person name="Lindquist E."/>
            <person name="Shapiro H."/>
            <person name="Lucas S."/>
            <person name="Grigoriev I.V."/>
            <person name="Cande W.Z."/>
            <person name="Fulton C."/>
            <person name="Rokhsar D.S."/>
            <person name="Dawson S.C."/>
        </authorList>
    </citation>
    <scope>NUCLEOTIDE SEQUENCE [LARGE SCALE GENOMIC DNA]</scope>
    <source>
        <strain evidence="1 2">NEG-M</strain>
    </source>
</reference>
<proteinExistence type="predicted"/>
<dbReference type="GeneID" id="8862421"/>
<dbReference type="InParanoid" id="D2VNS7"/>
<accession>D2VNS7</accession>
<dbReference type="OrthoDB" id="8068875at2759"/>
<keyword evidence="2" id="KW-1185">Reference proteome</keyword>
<dbReference type="KEGG" id="ngr:NAEGRDRAFT_70604"/>
<dbReference type="SUPFAM" id="SSF50985">
    <property type="entry name" value="RCC1/BLIP-II"/>
    <property type="match status" value="1"/>
</dbReference>
<dbReference type="AlphaFoldDB" id="D2VNS7"/>
<protein>
    <submittedName>
        <fullName evidence="1">Predicted protein</fullName>
    </submittedName>
</protein>
<dbReference type="InterPro" id="IPR009091">
    <property type="entry name" value="RCC1/BLIP-II"/>
</dbReference>
<evidence type="ECO:0000313" key="2">
    <source>
        <dbReference type="Proteomes" id="UP000006671"/>
    </source>
</evidence>
<evidence type="ECO:0000313" key="1">
    <source>
        <dbReference type="EMBL" id="EFC41465.1"/>
    </source>
</evidence>
<dbReference type="Proteomes" id="UP000006671">
    <property type="component" value="Unassembled WGS sequence"/>
</dbReference>
<organism evidence="2">
    <name type="scientific">Naegleria gruberi</name>
    <name type="common">Amoeba</name>
    <dbReference type="NCBI Taxonomy" id="5762"/>
    <lineage>
        <taxon>Eukaryota</taxon>
        <taxon>Discoba</taxon>
        <taxon>Heterolobosea</taxon>
        <taxon>Tetramitia</taxon>
        <taxon>Eutetramitia</taxon>
        <taxon>Vahlkampfiidae</taxon>
        <taxon>Naegleria</taxon>
    </lineage>
</organism>
<name>D2VNS7_NAEGR</name>
<dbReference type="RefSeq" id="XP_002674209.1">
    <property type="nucleotide sequence ID" value="XM_002674163.1"/>
</dbReference>
<dbReference type="Gene3D" id="2.130.10.30">
    <property type="entry name" value="Regulator of chromosome condensation 1/beta-lactamase-inhibitor protein II"/>
    <property type="match status" value="1"/>
</dbReference>